<name>A0A484HFV4_9BACT</name>
<protein>
    <submittedName>
        <fullName evidence="1">Uncharacterized protein</fullName>
    </submittedName>
</protein>
<proteinExistence type="predicted"/>
<accession>A0A484HFV4</accession>
<evidence type="ECO:0000313" key="1">
    <source>
        <dbReference type="EMBL" id="VEN73320.1"/>
    </source>
</evidence>
<dbReference type="AlphaFoldDB" id="A0A484HFV4"/>
<gene>
    <name evidence="1" type="ORF">EPICR_150036</name>
</gene>
<organism evidence="1">
    <name type="scientific">uncultured Desulfobacteraceae bacterium</name>
    <dbReference type="NCBI Taxonomy" id="218296"/>
    <lineage>
        <taxon>Bacteria</taxon>
        <taxon>Pseudomonadati</taxon>
        <taxon>Thermodesulfobacteriota</taxon>
        <taxon>Desulfobacteria</taxon>
        <taxon>Desulfobacterales</taxon>
        <taxon>Desulfobacteraceae</taxon>
        <taxon>environmental samples</taxon>
    </lineage>
</organism>
<dbReference type="EMBL" id="CAACVI010000007">
    <property type="protein sequence ID" value="VEN73320.1"/>
    <property type="molecule type" value="Genomic_DNA"/>
</dbReference>
<reference evidence="1" key="1">
    <citation type="submission" date="2019-01" db="EMBL/GenBank/DDBJ databases">
        <authorList>
            <consortium name="Genoscope - CEA"/>
            <person name="William W."/>
        </authorList>
    </citation>
    <scope>NUCLEOTIDE SEQUENCE</scope>
    <source>
        <strain evidence="1">CR-1</strain>
    </source>
</reference>
<sequence length="178" mass="20993">MTTSMLMKNDNSQFLIDQFKEKMPEEIIESYESREEEQRTGRADYSIGENYDFIERKKAPVFFLESKSPGERAISLQKWQGIVEDAGENFFTAKLINLTEKGHDEWAEISYDEITEEDIGLIQPGAFFYWSIGYNHSVTGQRRRFSDIRFRRIPVWGEEEINLSKKQAKEITDLIDWK</sequence>